<dbReference type="FunFam" id="3.30.2080.10:FF:000001">
    <property type="entry name" value="Alpha-1,2-mannosidase subfamily"/>
    <property type="match status" value="1"/>
</dbReference>
<gene>
    <name evidence="4" type="ORF">SAMN05421770_1185</name>
</gene>
<dbReference type="AlphaFoldDB" id="A0A239MN28"/>
<dbReference type="Pfam" id="PF07971">
    <property type="entry name" value="Glyco_hydro_92"/>
    <property type="match status" value="1"/>
</dbReference>
<evidence type="ECO:0000256" key="1">
    <source>
        <dbReference type="SAM" id="SignalP"/>
    </source>
</evidence>
<feature type="signal peptide" evidence="1">
    <location>
        <begin position="1"/>
        <end position="20"/>
    </location>
</feature>
<dbReference type="NCBIfam" id="TIGR01180">
    <property type="entry name" value="aman2_put"/>
    <property type="match status" value="1"/>
</dbReference>
<name>A0A239MN28_9BACT</name>
<feature type="domain" description="Glycosyl hydrolase family 92" evidence="2">
    <location>
        <begin position="296"/>
        <end position="758"/>
    </location>
</feature>
<dbReference type="Gene3D" id="1.20.1610.10">
    <property type="entry name" value="alpha-1,2-mannosidases domains"/>
    <property type="match status" value="1"/>
</dbReference>
<dbReference type="InterPro" id="IPR008928">
    <property type="entry name" value="6-hairpin_glycosidase_sf"/>
</dbReference>
<organism evidence="4 5">
    <name type="scientific">Granulicella rosea</name>
    <dbReference type="NCBI Taxonomy" id="474952"/>
    <lineage>
        <taxon>Bacteria</taxon>
        <taxon>Pseudomonadati</taxon>
        <taxon>Acidobacteriota</taxon>
        <taxon>Terriglobia</taxon>
        <taxon>Terriglobales</taxon>
        <taxon>Acidobacteriaceae</taxon>
        <taxon>Granulicella</taxon>
    </lineage>
</organism>
<dbReference type="GO" id="GO:0000224">
    <property type="term" value="F:peptide-N4-(N-acetyl-beta-glucosaminyl)asparagine amidase activity"/>
    <property type="evidence" value="ECO:0007669"/>
    <property type="project" value="TreeGrafter"/>
</dbReference>
<dbReference type="GO" id="GO:0006516">
    <property type="term" value="P:glycoprotein catabolic process"/>
    <property type="evidence" value="ECO:0007669"/>
    <property type="project" value="TreeGrafter"/>
</dbReference>
<evidence type="ECO:0000313" key="4">
    <source>
        <dbReference type="EMBL" id="SNT44136.1"/>
    </source>
</evidence>
<dbReference type="InterPro" id="IPR012939">
    <property type="entry name" value="Glyco_hydro_92"/>
</dbReference>
<protein>
    <submittedName>
        <fullName evidence="4">Alpha-1,2-mannosidase, putative</fullName>
    </submittedName>
</protein>
<feature type="chain" id="PRO_5012602310" evidence="1">
    <location>
        <begin position="21"/>
        <end position="764"/>
    </location>
</feature>
<evidence type="ECO:0000259" key="2">
    <source>
        <dbReference type="Pfam" id="PF07971"/>
    </source>
</evidence>
<dbReference type="Pfam" id="PF17678">
    <property type="entry name" value="Glyco_hydro_92N"/>
    <property type="match status" value="1"/>
</dbReference>
<dbReference type="Proteomes" id="UP000198356">
    <property type="component" value="Unassembled WGS sequence"/>
</dbReference>
<dbReference type="PANTHER" id="PTHR12143">
    <property type="entry name" value="PEPTIDE N-GLYCANASE PNGASE -RELATED"/>
    <property type="match status" value="1"/>
</dbReference>
<reference evidence="4 5" key="1">
    <citation type="submission" date="2017-06" db="EMBL/GenBank/DDBJ databases">
        <authorList>
            <person name="Kim H.J."/>
            <person name="Triplett B.A."/>
        </authorList>
    </citation>
    <scope>NUCLEOTIDE SEQUENCE [LARGE SCALE GENOMIC DNA]</scope>
    <source>
        <strain evidence="4 5">DSM 18704</strain>
    </source>
</reference>
<sequence length="764" mass="83264">MKNLLSFCLLLAAIPMQSQTGPADYVHPLVGSANEGQTYPAAGVPFAMTHWSPQTRAGEIKCVAPYYFGDRKIQGFRGTHFMSGSCVPDYGSFTLAPGMGALKTNAVERASSFDRATEHAAPYAYSVELKDAGVKAEITGTLRAGAMRFQFTRDDDAWVVIENNARGGDGWVRVDAAKQEVTGEVPVRREYAGSGKLAGFSGYFVVEFSKPFADSGAFAGAKIAEGKAEQRGDGQPVGVVRIPAISTAVVGASKAVIDMPTGSPRPGFGGYVRFPGAHAGDVVVARTGTSFVSVDEARRNLRAEIPGFDFDAVKQQARAAWNRSLGQIEVKDDIPARTIFYTAMYHALLHPRTLSDVDGSYPAFASMGRIAHADGFTYYDDFSMWDIFRAQLPLLTLLDPQRSVDFVRSLMAKGDEGGFLPIFPAWNSYTSEMVGDHASVAILDAWRKGLRGFDIEHAYGQMRKNATELPKDRAEYIDGKGRRGLDSYLKYGYIPLEDHIGDAFHKNEQVSRTLEYAFDDAMIGALAKDLGKDADAALFTGRGQNWRKVIDPQTGFARGRLANGAWVSPFEPAGKYSWITEGTPWVYTFFVPQDVPGLIALEGGPKRFEEKLDRLFDGKYYDHGNEPSHHIAYLYDAAGAPAKTQAHVRALMESEYRDGPGGLAGNDDAGQMSAWYVLSALGFYQVAPGVPEYWLGSPRFHETTVLLPSGERLRVIAKGAADGKVYVRRVTFNGTEIAGFKLRHAQLAGGGVLEFEMSAQPPVK</sequence>
<dbReference type="Gene3D" id="1.20.1050.60">
    <property type="entry name" value="alpha-1,2-mannosidase"/>
    <property type="match status" value="1"/>
</dbReference>
<dbReference type="InterPro" id="IPR014718">
    <property type="entry name" value="GH-type_carb-bd"/>
</dbReference>
<dbReference type="PANTHER" id="PTHR12143:SF43">
    <property type="entry name" value="PUTATIVE-RELATED"/>
    <property type="match status" value="1"/>
</dbReference>
<dbReference type="EMBL" id="FZOU01000018">
    <property type="protein sequence ID" value="SNT44136.1"/>
    <property type="molecule type" value="Genomic_DNA"/>
</dbReference>
<evidence type="ECO:0000313" key="5">
    <source>
        <dbReference type="Proteomes" id="UP000198356"/>
    </source>
</evidence>
<dbReference type="Gene3D" id="3.30.2080.10">
    <property type="entry name" value="GH92 mannosidase domain"/>
    <property type="match status" value="1"/>
</dbReference>
<dbReference type="InterPro" id="IPR050883">
    <property type="entry name" value="PNGase"/>
</dbReference>
<evidence type="ECO:0000259" key="3">
    <source>
        <dbReference type="Pfam" id="PF17678"/>
    </source>
</evidence>
<keyword evidence="5" id="KW-1185">Reference proteome</keyword>
<dbReference type="InterPro" id="IPR041371">
    <property type="entry name" value="GH92_N"/>
</dbReference>
<proteinExistence type="predicted"/>
<dbReference type="SUPFAM" id="SSF48208">
    <property type="entry name" value="Six-hairpin glycosidases"/>
    <property type="match status" value="1"/>
</dbReference>
<dbReference type="InterPro" id="IPR005887">
    <property type="entry name" value="GH92_a_mannosidase_put"/>
</dbReference>
<accession>A0A239MN28</accession>
<dbReference type="GO" id="GO:0030246">
    <property type="term" value="F:carbohydrate binding"/>
    <property type="evidence" value="ECO:0007669"/>
    <property type="project" value="InterPro"/>
</dbReference>
<feature type="domain" description="Glycosyl hydrolase family 92 N-terminal" evidence="3">
    <location>
        <begin position="25"/>
        <end position="290"/>
    </location>
</feature>
<dbReference type="Gene3D" id="2.70.98.10">
    <property type="match status" value="1"/>
</dbReference>
<dbReference type="GO" id="GO:0005975">
    <property type="term" value="P:carbohydrate metabolic process"/>
    <property type="evidence" value="ECO:0007669"/>
    <property type="project" value="InterPro"/>
</dbReference>
<keyword evidence="1" id="KW-0732">Signal</keyword>
<dbReference type="GO" id="GO:0005829">
    <property type="term" value="C:cytosol"/>
    <property type="evidence" value="ECO:0007669"/>
    <property type="project" value="TreeGrafter"/>
</dbReference>